<evidence type="ECO:0000256" key="1">
    <source>
        <dbReference type="SAM" id="MobiDB-lite"/>
    </source>
</evidence>
<name>A0A9P6KUB8_9PLEO</name>
<sequence length="359" mass="38988">MAAAAPGPPHPLDNMQAMMNLVLISSGRYMKTLKQAPADSAKMQFQFTRTVSAGSERFHDALDELEIEIRHAQAVLRRDLAHMRAQRKEKEAAAKQKKAEKARLATESQTIPPPPKERVAPPTSPAPAPIKVEPAEPVKVEPAPEKEPAPKAAALPAPPAPLPLPPPADADVSMENTDSLGGMQESEFDFDAVFGDTAMDTSGDLNLDARADLDFTLDEQPSDGLLRGLEDFTKDDPDDTAAQNDASTLDLDDFNMTDMPDLNESAPPQEPITATATATTTKQEDTVEQKATTTKQEDTADQQATTTKQEDTADQQATTNDDHNLDTMTVDNLDDLFNLDDYENPEATQFDDAFIGFDD</sequence>
<evidence type="ECO:0000313" key="3">
    <source>
        <dbReference type="Proteomes" id="UP000756921"/>
    </source>
</evidence>
<feature type="region of interest" description="Disordered" evidence="1">
    <location>
        <begin position="219"/>
        <end position="326"/>
    </location>
</feature>
<protein>
    <submittedName>
        <fullName evidence="2">Uncharacterized protein</fullName>
    </submittedName>
</protein>
<dbReference type="EMBL" id="WJXW01000002">
    <property type="protein sequence ID" value="KAF9739763.1"/>
    <property type="molecule type" value="Genomic_DNA"/>
</dbReference>
<feature type="compositionally biased region" description="Pro residues" evidence="1">
    <location>
        <begin position="156"/>
        <end position="168"/>
    </location>
</feature>
<proteinExistence type="predicted"/>
<accession>A0A9P6KUB8</accession>
<evidence type="ECO:0000313" key="2">
    <source>
        <dbReference type="EMBL" id="KAF9739763.1"/>
    </source>
</evidence>
<feature type="region of interest" description="Disordered" evidence="1">
    <location>
        <begin position="86"/>
        <end position="182"/>
    </location>
</feature>
<dbReference type="OrthoDB" id="5409998at2759"/>
<organism evidence="2 3">
    <name type="scientific">Paraphaeosphaeria minitans</name>
    <dbReference type="NCBI Taxonomy" id="565426"/>
    <lineage>
        <taxon>Eukaryota</taxon>
        <taxon>Fungi</taxon>
        <taxon>Dikarya</taxon>
        <taxon>Ascomycota</taxon>
        <taxon>Pezizomycotina</taxon>
        <taxon>Dothideomycetes</taxon>
        <taxon>Pleosporomycetidae</taxon>
        <taxon>Pleosporales</taxon>
        <taxon>Massarineae</taxon>
        <taxon>Didymosphaeriaceae</taxon>
        <taxon>Paraphaeosphaeria</taxon>
    </lineage>
</organism>
<feature type="compositionally biased region" description="Basic and acidic residues" evidence="1">
    <location>
        <begin position="133"/>
        <end position="149"/>
    </location>
</feature>
<keyword evidence="3" id="KW-1185">Reference proteome</keyword>
<comment type="caution">
    <text evidence="2">The sequence shown here is derived from an EMBL/GenBank/DDBJ whole genome shotgun (WGS) entry which is preliminary data.</text>
</comment>
<dbReference type="Proteomes" id="UP000756921">
    <property type="component" value="Unassembled WGS sequence"/>
</dbReference>
<gene>
    <name evidence="2" type="ORF">PMIN01_02397</name>
</gene>
<feature type="compositionally biased region" description="Basic and acidic residues" evidence="1">
    <location>
        <begin position="86"/>
        <end position="104"/>
    </location>
</feature>
<dbReference type="AlphaFoldDB" id="A0A9P6KUB8"/>
<reference evidence="2" key="1">
    <citation type="journal article" date="2020" name="Mol. Plant Microbe Interact.">
        <title>Genome Sequence of the Biocontrol Agent Coniothyrium minitans strain Conio (IMI 134523).</title>
        <authorList>
            <person name="Patel D."/>
            <person name="Shittu T.A."/>
            <person name="Baroncelli R."/>
            <person name="Muthumeenakshi S."/>
            <person name="Osborne T.H."/>
            <person name="Janganan T.K."/>
            <person name="Sreenivasaprasad S."/>
        </authorList>
    </citation>
    <scope>NUCLEOTIDE SEQUENCE</scope>
    <source>
        <strain evidence="2">Conio</strain>
    </source>
</reference>